<accession>A0A139X7L9</accession>
<dbReference type="CDD" id="cd12914">
    <property type="entry name" value="PDC1_DGC_like"/>
    <property type="match status" value="1"/>
</dbReference>
<dbReference type="Pfam" id="PF00672">
    <property type="entry name" value="HAMP"/>
    <property type="match status" value="1"/>
</dbReference>
<evidence type="ECO:0000256" key="10">
    <source>
        <dbReference type="ARBA" id="ARBA00022840"/>
    </source>
</evidence>
<dbReference type="SMART" id="SM00304">
    <property type="entry name" value="HAMP"/>
    <property type="match status" value="1"/>
</dbReference>
<keyword evidence="18" id="KW-1185">Reference proteome</keyword>
<feature type="domain" description="HAMP" evidence="16">
    <location>
        <begin position="342"/>
        <end position="397"/>
    </location>
</feature>
<name>A0A139X7L9_9CYAN</name>
<evidence type="ECO:0000256" key="13">
    <source>
        <dbReference type="ARBA" id="ARBA00023136"/>
    </source>
</evidence>
<dbReference type="AlphaFoldDB" id="A0A139X7L9"/>
<dbReference type="EMBL" id="ANNX02000026">
    <property type="protein sequence ID" value="KYC40655.1"/>
    <property type="molecule type" value="Genomic_DNA"/>
</dbReference>
<evidence type="ECO:0000313" key="18">
    <source>
        <dbReference type="Proteomes" id="UP000076925"/>
    </source>
</evidence>
<feature type="transmembrane region" description="Helical" evidence="15">
    <location>
        <begin position="318"/>
        <end position="341"/>
    </location>
</feature>
<dbReference type="InterPro" id="IPR033479">
    <property type="entry name" value="dCache_1"/>
</dbReference>
<comment type="subcellular location">
    <subcellularLocation>
        <location evidence="2">Cell membrane</location>
        <topology evidence="2">Multi-pass membrane protein</topology>
    </subcellularLocation>
</comment>
<keyword evidence="14" id="KW-0175">Coiled coil</keyword>
<dbReference type="GO" id="GO:0004673">
    <property type="term" value="F:protein histidine kinase activity"/>
    <property type="evidence" value="ECO:0007669"/>
    <property type="project" value="UniProtKB-EC"/>
</dbReference>
<dbReference type="Proteomes" id="UP000076925">
    <property type="component" value="Unassembled WGS sequence"/>
</dbReference>
<organism evidence="17 18">
    <name type="scientific">Scytonema hofmannii PCC 7110</name>
    <dbReference type="NCBI Taxonomy" id="128403"/>
    <lineage>
        <taxon>Bacteria</taxon>
        <taxon>Bacillati</taxon>
        <taxon>Cyanobacteriota</taxon>
        <taxon>Cyanophyceae</taxon>
        <taxon>Nostocales</taxon>
        <taxon>Scytonemataceae</taxon>
        <taxon>Scytonema</taxon>
    </lineage>
</organism>
<keyword evidence="13 15" id="KW-0472">Membrane</keyword>
<evidence type="ECO:0000256" key="5">
    <source>
        <dbReference type="ARBA" id="ARBA00022553"/>
    </source>
</evidence>
<evidence type="ECO:0000256" key="3">
    <source>
        <dbReference type="ARBA" id="ARBA00012438"/>
    </source>
</evidence>
<reference evidence="17 18" key="1">
    <citation type="journal article" date="2013" name="Genome Biol. Evol.">
        <title>Genomes of Stigonematalean cyanobacteria (subsection V) and the evolution of oxygenic photosynthesis from prokaryotes to plastids.</title>
        <authorList>
            <person name="Dagan T."/>
            <person name="Roettger M."/>
            <person name="Stucken K."/>
            <person name="Landan G."/>
            <person name="Koch R."/>
            <person name="Major P."/>
            <person name="Gould S.B."/>
            <person name="Goremykin V.V."/>
            <person name="Rippka R."/>
            <person name="Tandeau de Marsac N."/>
            <person name="Gugger M."/>
            <person name="Lockhart P.J."/>
            <person name="Allen J.F."/>
            <person name="Brune I."/>
            <person name="Maus I."/>
            <person name="Puhler A."/>
            <person name="Martin W.F."/>
        </authorList>
    </citation>
    <scope>NUCLEOTIDE SEQUENCE [LARGE SCALE GENOMIC DNA]</scope>
    <source>
        <strain evidence="17 18">PCC 7110</strain>
    </source>
</reference>
<dbReference type="Pfam" id="PF02743">
    <property type="entry name" value="dCache_1"/>
    <property type="match status" value="1"/>
</dbReference>
<comment type="caution">
    <text evidence="17">The sequence shown here is derived from an EMBL/GenBank/DDBJ whole genome shotgun (WGS) entry which is preliminary data.</text>
</comment>
<evidence type="ECO:0000256" key="15">
    <source>
        <dbReference type="SAM" id="Phobius"/>
    </source>
</evidence>
<dbReference type="CDD" id="cd12912">
    <property type="entry name" value="PDC2_MCP_like"/>
    <property type="match status" value="1"/>
</dbReference>
<keyword evidence="9" id="KW-0418">Kinase</keyword>
<dbReference type="RefSeq" id="WP_026134321.1">
    <property type="nucleotide sequence ID" value="NZ_KQ976354.1"/>
</dbReference>
<gene>
    <name evidence="17" type="ORF">WA1_23715</name>
</gene>
<evidence type="ECO:0000256" key="6">
    <source>
        <dbReference type="ARBA" id="ARBA00022679"/>
    </source>
</evidence>
<keyword evidence="12" id="KW-0902">Two-component regulatory system</keyword>
<dbReference type="InterPro" id="IPR029151">
    <property type="entry name" value="Sensor-like_sf"/>
</dbReference>
<evidence type="ECO:0000256" key="9">
    <source>
        <dbReference type="ARBA" id="ARBA00022777"/>
    </source>
</evidence>
<dbReference type="InterPro" id="IPR050398">
    <property type="entry name" value="HssS/ArlS-like"/>
</dbReference>
<keyword evidence="10" id="KW-0067">ATP-binding</keyword>
<dbReference type="STRING" id="128403.WA1_23715"/>
<keyword evidence="8" id="KW-0547">Nucleotide-binding</keyword>
<dbReference type="SUPFAM" id="SSF103190">
    <property type="entry name" value="Sensory domain-like"/>
    <property type="match status" value="1"/>
</dbReference>
<dbReference type="GO" id="GO:0005886">
    <property type="term" value="C:plasma membrane"/>
    <property type="evidence" value="ECO:0007669"/>
    <property type="project" value="UniProtKB-SubCell"/>
</dbReference>
<evidence type="ECO:0000256" key="12">
    <source>
        <dbReference type="ARBA" id="ARBA00023012"/>
    </source>
</evidence>
<evidence type="ECO:0000256" key="2">
    <source>
        <dbReference type="ARBA" id="ARBA00004651"/>
    </source>
</evidence>
<keyword evidence="11 15" id="KW-1133">Transmembrane helix</keyword>
<comment type="catalytic activity">
    <reaction evidence="1">
        <text>ATP + protein L-histidine = ADP + protein N-phospho-L-histidine.</text>
        <dbReference type="EC" id="2.7.13.3"/>
    </reaction>
</comment>
<evidence type="ECO:0000256" key="14">
    <source>
        <dbReference type="SAM" id="Coils"/>
    </source>
</evidence>
<dbReference type="Gene3D" id="6.10.340.10">
    <property type="match status" value="1"/>
</dbReference>
<dbReference type="PANTHER" id="PTHR45528:SF1">
    <property type="entry name" value="SENSOR HISTIDINE KINASE CPXA"/>
    <property type="match status" value="1"/>
</dbReference>
<dbReference type="GO" id="GO:0005524">
    <property type="term" value="F:ATP binding"/>
    <property type="evidence" value="ECO:0007669"/>
    <property type="project" value="UniProtKB-KW"/>
</dbReference>
<evidence type="ECO:0000313" key="17">
    <source>
        <dbReference type="EMBL" id="KYC40655.1"/>
    </source>
</evidence>
<keyword evidence="6" id="KW-0808">Transferase</keyword>
<dbReference type="EC" id="2.7.13.3" evidence="3"/>
<dbReference type="InterPro" id="IPR003660">
    <property type="entry name" value="HAMP_dom"/>
</dbReference>
<feature type="coiled-coil region" evidence="14">
    <location>
        <begin position="389"/>
        <end position="416"/>
    </location>
</feature>
<feature type="transmembrane region" description="Helical" evidence="15">
    <location>
        <begin position="12"/>
        <end position="37"/>
    </location>
</feature>
<dbReference type="GO" id="GO:0000160">
    <property type="term" value="P:phosphorelay signal transduction system"/>
    <property type="evidence" value="ECO:0007669"/>
    <property type="project" value="UniProtKB-KW"/>
</dbReference>
<dbReference type="PANTHER" id="PTHR45528">
    <property type="entry name" value="SENSOR HISTIDINE KINASE CPXA"/>
    <property type="match status" value="1"/>
</dbReference>
<proteinExistence type="predicted"/>
<dbReference type="Gene3D" id="3.30.450.20">
    <property type="entry name" value="PAS domain"/>
    <property type="match status" value="2"/>
</dbReference>
<dbReference type="CDD" id="cd06225">
    <property type="entry name" value="HAMP"/>
    <property type="match status" value="1"/>
</dbReference>
<dbReference type="PROSITE" id="PS50885">
    <property type="entry name" value="HAMP"/>
    <property type="match status" value="1"/>
</dbReference>
<sequence length="469" mass="52921">MKLTHRLLYPPAWSIAAKLSAALLSVAIIPMSFTAYYNLRQSLDSLEAGEYRKLELQATSTASRLDQLIIDIHRVLVQVSSDRNVVSFLTSNAPGKQKAFRLSMQQTLENISHSNPDFDAIFLMDTQGKCVASTEPKFVGNKYNYREYFQQAIQGKSYVSTILVGQTTGRPGLFLSHPVQSEKGKIVGVAVFKIKGEDIWEIVNELHGSQSYAFLVDQYGVIISHPDQSLLYHSLNPLPPETRKQVETDRRYGLKQIESLNIPELAVMVGANDPGHTSYRLRLAQMPQIVGFAPLKEQPWVLGVNQPKAQFTAPLNRLIWQHGSIVLVVGGMTAIIALFLARTISRPIRALTTAAQALEQGDFNPQELAVVSRTHDDMGQLVRIFLHMAREVKTREQNLKQQVTALRIEIDETKRVNQVAEITENEHFKQLQKKIQKLKQQTVSSGETETEYFQRLHSKVQSLKERTSY</sequence>
<evidence type="ECO:0000259" key="16">
    <source>
        <dbReference type="PROSITE" id="PS50885"/>
    </source>
</evidence>
<evidence type="ECO:0000256" key="8">
    <source>
        <dbReference type="ARBA" id="ARBA00022741"/>
    </source>
</evidence>
<dbReference type="SUPFAM" id="SSF158472">
    <property type="entry name" value="HAMP domain-like"/>
    <property type="match status" value="1"/>
</dbReference>
<protein>
    <recommendedName>
        <fullName evidence="3">histidine kinase</fullName>
        <ecNumber evidence="3">2.7.13.3</ecNumber>
    </recommendedName>
</protein>
<keyword evidence="4" id="KW-1003">Cell membrane</keyword>
<keyword evidence="5" id="KW-0597">Phosphoprotein</keyword>
<evidence type="ECO:0000256" key="1">
    <source>
        <dbReference type="ARBA" id="ARBA00000085"/>
    </source>
</evidence>
<keyword evidence="7 15" id="KW-0812">Transmembrane</keyword>
<evidence type="ECO:0000256" key="7">
    <source>
        <dbReference type="ARBA" id="ARBA00022692"/>
    </source>
</evidence>
<evidence type="ECO:0000256" key="4">
    <source>
        <dbReference type="ARBA" id="ARBA00022475"/>
    </source>
</evidence>
<dbReference type="OrthoDB" id="528225at2"/>
<evidence type="ECO:0000256" key="11">
    <source>
        <dbReference type="ARBA" id="ARBA00022989"/>
    </source>
</evidence>